<sequence>MDSDPTMIIGSAGRRLYLIDWFREAFADLGLEGRVVVTENDPTSAAASYGDIGRSLPRYADPAYGPALLELVDELRPSLFLSVNDYELMHLHVATDLAEQLRERGVLVPGVDRAWQLGCADKLRMAQLLEGIGVPTPRTVTGDDEAGIAEIAATSEGLVVKHRLGSASSGLALVTADGVRAAVDAAIASAPAPADGSAPSGQDVVVQSRLHGREHGVDIVGDLHEPGALRAVLARRKVRMRAGETDKAVTVDPTPFIGNAERIARAARLTGLVDADMFLAEGGEPSVIDINPRFGGGYPFVHLAGADVPRYYLARALGLEIGEDWREYAPGVVSAKHESVRLTATGI</sequence>
<dbReference type="Pfam" id="PF21360">
    <property type="entry name" value="PylC-like_N"/>
    <property type="match status" value="1"/>
</dbReference>
<evidence type="ECO:0000313" key="3">
    <source>
        <dbReference type="EMBL" id="HJC70876.1"/>
    </source>
</evidence>
<proteinExistence type="predicted"/>
<dbReference type="AlphaFoldDB" id="A0A9D2Q207"/>
<dbReference type="InterPro" id="IPR011761">
    <property type="entry name" value="ATP-grasp"/>
</dbReference>
<protein>
    <submittedName>
        <fullName evidence="3">ATP-grasp domain-containing protein</fullName>
    </submittedName>
</protein>
<reference evidence="3" key="1">
    <citation type="journal article" date="2021" name="PeerJ">
        <title>Extensive microbial diversity within the chicken gut microbiome revealed by metagenomics and culture.</title>
        <authorList>
            <person name="Gilroy R."/>
            <person name="Ravi A."/>
            <person name="Getino M."/>
            <person name="Pursley I."/>
            <person name="Horton D.L."/>
            <person name="Alikhan N.F."/>
            <person name="Baker D."/>
            <person name="Gharbi K."/>
            <person name="Hall N."/>
            <person name="Watson M."/>
            <person name="Adriaenssens E.M."/>
            <person name="Foster-Nyarko E."/>
            <person name="Jarju S."/>
            <person name="Secka A."/>
            <person name="Antonio M."/>
            <person name="Oren A."/>
            <person name="Chaudhuri R.R."/>
            <person name="La Ragione R."/>
            <person name="Hildebrand F."/>
            <person name="Pallen M.J."/>
        </authorList>
    </citation>
    <scope>NUCLEOTIDE SEQUENCE</scope>
    <source>
        <strain evidence="3">CHK130-7132</strain>
    </source>
</reference>
<dbReference type="SUPFAM" id="SSF56059">
    <property type="entry name" value="Glutathione synthetase ATP-binding domain-like"/>
    <property type="match status" value="1"/>
</dbReference>
<dbReference type="Pfam" id="PF15632">
    <property type="entry name" value="ATPgrasp_Ter"/>
    <property type="match status" value="1"/>
</dbReference>
<feature type="domain" description="ATP-grasp" evidence="2">
    <location>
        <begin position="126"/>
        <end position="317"/>
    </location>
</feature>
<keyword evidence="1" id="KW-0547">Nucleotide-binding</keyword>
<dbReference type="Gene3D" id="3.30.470.20">
    <property type="entry name" value="ATP-grasp fold, B domain"/>
    <property type="match status" value="1"/>
</dbReference>
<gene>
    <name evidence="3" type="ORF">H9932_14535</name>
</gene>
<dbReference type="EMBL" id="DWWC01000310">
    <property type="protein sequence ID" value="HJC70876.1"/>
    <property type="molecule type" value="Genomic_DNA"/>
</dbReference>
<name>A0A9D2Q207_9MICO</name>
<evidence type="ECO:0000313" key="4">
    <source>
        <dbReference type="Proteomes" id="UP000823854"/>
    </source>
</evidence>
<dbReference type="GO" id="GO:0005524">
    <property type="term" value="F:ATP binding"/>
    <property type="evidence" value="ECO:0007669"/>
    <property type="project" value="UniProtKB-UniRule"/>
</dbReference>
<accession>A0A9D2Q207</accession>
<evidence type="ECO:0000259" key="2">
    <source>
        <dbReference type="PROSITE" id="PS50975"/>
    </source>
</evidence>
<evidence type="ECO:0000256" key="1">
    <source>
        <dbReference type="PROSITE-ProRule" id="PRU00409"/>
    </source>
</evidence>
<dbReference type="InterPro" id="IPR048764">
    <property type="entry name" value="PylC_N"/>
</dbReference>
<keyword evidence="1" id="KW-0067">ATP-binding</keyword>
<organism evidence="3 4">
    <name type="scientific">Candidatus Brachybacterium intestinipullorum</name>
    <dbReference type="NCBI Taxonomy" id="2838512"/>
    <lineage>
        <taxon>Bacteria</taxon>
        <taxon>Bacillati</taxon>
        <taxon>Actinomycetota</taxon>
        <taxon>Actinomycetes</taxon>
        <taxon>Micrococcales</taxon>
        <taxon>Dermabacteraceae</taxon>
        <taxon>Brachybacterium</taxon>
    </lineage>
</organism>
<dbReference type="PROSITE" id="PS50975">
    <property type="entry name" value="ATP_GRASP"/>
    <property type="match status" value="1"/>
</dbReference>
<reference evidence="3" key="2">
    <citation type="submission" date="2021-04" db="EMBL/GenBank/DDBJ databases">
        <authorList>
            <person name="Gilroy R."/>
        </authorList>
    </citation>
    <scope>NUCLEOTIDE SEQUENCE</scope>
    <source>
        <strain evidence="3">CHK130-7132</strain>
    </source>
</reference>
<comment type="caution">
    <text evidence="3">The sequence shown here is derived from an EMBL/GenBank/DDBJ whole genome shotgun (WGS) entry which is preliminary data.</text>
</comment>
<dbReference type="Gene3D" id="3.40.50.20">
    <property type="match status" value="1"/>
</dbReference>
<dbReference type="GO" id="GO:0046872">
    <property type="term" value="F:metal ion binding"/>
    <property type="evidence" value="ECO:0007669"/>
    <property type="project" value="InterPro"/>
</dbReference>
<dbReference type="Proteomes" id="UP000823854">
    <property type="component" value="Unassembled WGS sequence"/>
</dbReference>